<feature type="coiled-coil region" evidence="1">
    <location>
        <begin position="43"/>
        <end position="77"/>
    </location>
</feature>
<accession>A0ABU5C6A3</accession>
<reference evidence="2 3" key="1">
    <citation type="submission" date="2023-10" db="EMBL/GenBank/DDBJ databases">
        <title>Virgibacillus halophilus 5B73C genome.</title>
        <authorList>
            <person name="Miliotis G."/>
            <person name="Sengupta P."/>
            <person name="Hameed A."/>
            <person name="Chuvochina M."/>
            <person name="Mcdonagh F."/>
            <person name="Simpson A.C."/>
            <person name="Singh N.K."/>
            <person name="Rekha P.D."/>
            <person name="Raman K."/>
            <person name="Hugenholtz P."/>
            <person name="Venkateswaran K."/>
        </authorList>
    </citation>
    <scope>NUCLEOTIDE SEQUENCE [LARGE SCALE GENOMIC DNA]</scope>
    <source>
        <strain evidence="2 3">5B73C</strain>
    </source>
</reference>
<dbReference type="Pfam" id="PF04977">
    <property type="entry name" value="DivIC"/>
    <property type="match status" value="1"/>
</dbReference>
<evidence type="ECO:0000313" key="3">
    <source>
        <dbReference type="Proteomes" id="UP001281447"/>
    </source>
</evidence>
<name>A0ABU5C6A3_9BACI</name>
<proteinExistence type="predicted"/>
<evidence type="ECO:0000256" key="1">
    <source>
        <dbReference type="SAM" id="Coils"/>
    </source>
</evidence>
<sequence length="107" mass="12961">MRKCSDRKKKRQRLIRRLVLFIVVFMLVAGSLAAYHFKQRSIRAEKVDEYHELQQKYADLQKKEQNLKEEIKLLNDDDYILDIARTNYFFSKKGEVIFKNEQKDPSY</sequence>
<evidence type="ECO:0000313" key="2">
    <source>
        <dbReference type="EMBL" id="MDY0394857.1"/>
    </source>
</evidence>
<dbReference type="InterPro" id="IPR007060">
    <property type="entry name" value="FtsL/DivIC"/>
</dbReference>
<organism evidence="2 3">
    <name type="scientific">Tigheibacillus halophilus</name>
    <dbReference type="NCBI Taxonomy" id="361280"/>
    <lineage>
        <taxon>Bacteria</taxon>
        <taxon>Bacillati</taxon>
        <taxon>Bacillota</taxon>
        <taxon>Bacilli</taxon>
        <taxon>Bacillales</taxon>
        <taxon>Bacillaceae</taxon>
        <taxon>Tigheibacillus</taxon>
    </lineage>
</organism>
<dbReference type="EMBL" id="JAWDIP010000003">
    <property type="protein sequence ID" value="MDY0394857.1"/>
    <property type="molecule type" value="Genomic_DNA"/>
</dbReference>
<comment type="caution">
    <text evidence="2">The sequence shown here is derived from an EMBL/GenBank/DDBJ whole genome shotgun (WGS) entry which is preliminary data.</text>
</comment>
<dbReference type="PANTHER" id="PTHR40027:SF1">
    <property type="entry name" value="CELL DIVISION PROTEIN DIVIC"/>
    <property type="match status" value="1"/>
</dbReference>
<gene>
    <name evidence="2" type="ORF">RWE15_10805</name>
</gene>
<dbReference type="InterPro" id="IPR039076">
    <property type="entry name" value="DivIC"/>
</dbReference>
<keyword evidence="3" id="KW-1185">Reference proteome</keyword>
<dbReference type="Proteomes" id="UP001281447">
    <property type="component" value="Unassembled WGS sequence"/>
</dbReference>
<keyword evidence="1" id="KW-0175">Coiled coil</keyword>
<dbReference type="PANTHER" id="PTHR40027">
    <property type="entry name" value="CELL DIVISION PROTEIN DIVIC"/>
    <property type="match status" value="1"/>
</dbReference>
<protein>
    <submittedName>
        <fullName evidence="2">Septum formation initiator family protein</fullName>
    </submittedName>
</protein>